<evidence type="ECO:0000256" key="1">
    <source>
        <dbReference type="SAM" id="SignalP"/>
    </source>
</evidence>
<evidence type="ECO:0000313" key="3">
    <source>
        <dbReference type="Proteomes" id="UP000054166"/>
    </source>
</evidence>
<accession>A0A0C3FD40</accession>
<dbReference type="EMBL" id="KN833023">
    <property type="protein sequence ID" value="KIM77619.1"/>
    <property type="molecule type" value="Genomic_DNA"/>
</dbReference>
<dbReference type="Proteomes" id="UP000054166">
    <property type="component" value="Unassembled WGS sequence"/>
</dbReference>
<name>A0A0C3FD40_PILCF</name>
<proteinExistence type="predicted"/>
<protein>
    <recommendedName>
        <fullName evidence="4">Secreted protein</fullName>
    </recommendedName>
</protein>
<evidence type="ECO:0000313" key="2">
    <source>
        <dbReference type="EMBL" id="KIM77619.1"/>
    </source>
</evidence>
<reference evidence="3" key="2">
    <citation type="submission" date="2015-01" db="EMBL/GenBank/DDBJ databases">
        <title>Evolutionary Origins and Diversification of the Mycorrhizal Mutualists.</title>
        <authorList>
            <consortium name="DOE Joint Genome Institute"/>
            <consortium name="Mycorrhizal Genomics Consortium"/>
            <person name="Kohler A."/>
            <person name="Kuo A."/>
            <person name="Nagy L.G."/>
            <person name="Floudas D."/>
            <person name="Copeland A."/>
            <person name="Barry K.W."/>
            <person name="Cichocki N."/>
            <person name="Veneault-Fourrey C."/>
            <person name="LaButti K."/>
            <person name="Lindquist E.A."/>
            <person name="Lipzen A."/>
            <person name="Lundell T."/>
            <person name="Morin E."/>
            <person name="Murat C."/>
            <person name="Riley R."/>
            <person name="Ohm R."/>
            <person name="Sun H."/>
            <person name="Tunlid A."/>
            <person name="Henrissat B."/>
            <person name="Grigoriev I.V."/>
            <person name="Hibbett D.S."/>
            <person name="Martin F."/>
        </authorList>
    </citation>
    <scope>NUCLEOTIDE SEQUENCE [LARGE SCALE GENOMIC DNA]</scope>
    <source>
        <strain evidence="3">F 1598</strain>
    </source>
</reference>
<gene>
    <name evidence="2" type="ORF">PILCRDRAFT_825207</name>
</gene>
<dbReference type="HOGENOM" id="CLU_2758702_0_0_1"/>
<dbReference type="AlphaFoldDB" id="A0A0C3FD40"/>
<sequence length="70" mass="7900">MFLMLLRSFLPFQRLALLTLLLHNPHHANNLPNQLLLPPKPASQVPSHKIAEDDCRLTVDIQVITVVSPL</sequence>
<reference evidence="2 3" key="1">
    <citation type="submission" date="2014-04" db="EMBL/GenBank/DDBJ databases">
        <authorList>
            <consortium name="DOE Joint Genome Institute"/>
            <person name="Kuo A."/>
            <person name="Tarkka M."/>
            <person name="Buscot F."/>
            <person name="Kohler A."/>
            <person name="Nagy L.G."/>
            <person name="Floudas D."/>
            <person name="Copeland A."/>
            <person name="Barry K.W."/>
            <person name="Cichocki N."/>
            <person name="Veneault-Fourrey C."/>
            <person name="LaButti K."/>
            <person name="Lindquist E.A."/>
            <person name="Lipzen A."/>
            <person name="Lundell T."/>
            <person name="Morin E."/>
            <person name="Murat C."/>
            <person name="Sun H."/>
            <person name="Tunlid A."/>
            <person name="Henrissat B."/>
            <person name="Grigoriev I.V."/>
            <person name="Hibbett D.S."/>
            <person name="Martin F."/>
            <person name="Nordberg H.P."/>
            <person name="Cantor M.N."/>
            <person name="Hua S.X."/>
        </authorList>
    </citation>
    <scope>NUCLEOTIDE SEQUENCE [LARGE SCALE GENOMIC DNA]</scope>
    <source>
        <strain evidence="2 3">F 1598</strain>
    </source>
</reference>
<keyword evidence="1" id="KW-0732">Signal</keyword>
<dbReference type="InParanoid" id="A0A0C3FD40"/>
<evidence type="ECO:0008006" key="4">
    <source>
        <dbReference type="Google" id="ProtNLM"/>
    </source>
</evidence>
<keyword evidence="3" id="KW-1185">Reference proteome</keyword>
<feature type="chain" id="PRO_5002164408" description="Secreted protein" evidence="1">
    <location>
        <begin position="29"/>
        <end position="70"/>
    </location>
</feature>
<organism evidence="2 3">
    <name type="scientific">Piloderma croceum (strain F 1598)</name>
    <dbReference type="NCBI Taxonomy" id="765440"/>
    <lineage>
        <taxon>Eukaryota</taxon>
        <taxon>Fungi</taxon>
        <taxon>Dikarya</taxon>
        <taxon>Basidiomycota</taxon>
        <taxon>Agaricomycotina</taxon>
        <taxon>Agaricomycetes</taxon>
        <taxon>Agaricomycetidae</taxon>
        <taxon>Atheliales</taxon>
        <taxon>Atheliaceae</taxon>
        <taxon>Piloderma</taxon>
    </lineage>
</organism>
<feature type="signal peptide" evidence="1">
    <location>
        <begin position="1"/>
        <end position="28"/>
    </location>
</feature>